<name>A0ACC1S5D8_9HYPO</name>
<dbReference type="Proteomes" id="UP001148629">
    <property type="component" value="Unassembled WGS sequence"/>
</dbReference>
<organism evidence="1 2">
    <name type="scientific">Fusarium decemcellulare</name>
    <dbReference type="NCBI Taxonomy" id="57161"/>
    <lineage>
        <taxon>Eukaryota</taxon>
        <taxon>Fungi</taxon>
        <taxon>Dikarya</taxon>
        <taxon>Ascomycota</taxon>
        <taxon>Pezizomycotina</taxon>
        <taxon>Sordariomycetes</taxon>
        <taxon>Hypocreomycetidae</taxon>
        <taxon>Hypocreales</taxon>
        <taxon>Nectriaceae</taxon>
        <taxon>Fusarium</taxon>
        <taxon>Fusarium decemcellulare species complex</taxon>
    </lineage>
</organism>
<reference evidence="1" key="1">
    <citation type="submission" date="2022-08" db="EMBL/GenBank/DDBJ databases">
        <title>Genome Sequence of Fusarium decemcellulare.</title>
        <authorList>
            <person name="Buettner E."/>
        </authorList>
    </citation>
    <scope>NUCLEOTIDE SEQUENCE</scope>
    <source>
        <strain evidence="1">Babe19</strain>
    </source>
</reference>
<sequence>MNVMLGNIGGLVSSWSFLPWDAPDYHIGNGLNLATSGTILVLSILTLLWMWRDNKKRDGWNVEEELAGMSQEEVEDLDWKHPAFRWRP</sequence>
<dbReference type="EMBL" id="JANRMS010000959">
    <property type="protein sequence ID" value="KAJ3532444.1"/>
    <property type="molecule type" value="Genomic_DNA"/>
</dbReference>
<keyword evidence="2" id="KW-1185">Reference proteome</keyword>
<comment type="caution">
    <text evidence="1">The sequence shown here is derived from an EMBL/GenBank/DDBJ whole genome shotgun (WGS) entry which is preliminary data.</text>
</comment>
<protein>
    <submittedName>
        <fullName evidence="1">Uncharacterized protein</fullName>
    </submittedName>
</protein>
<evidence type="ECO:0000313" key="1">
    <source>
        <dbReference type="EMBL" id="KAJ3532444.1"/>
    </source>
</evidence>
<accession>A0ACC1S5D8</accession>
<evidence type="ECO:0000313" key="2">
    <source>
        <dbReference type="Proteomes" id="UP001148629"/>
    </source>
</evidence>
<proteinExistence type="predicted"/>
<gene>
    <name evidence="1" type="ORF">NM208_g8436</name>
</gene>